<protein>
    <submittedName>
        <fullName evidence="2">Uncharacterized protein</fullName>
    </submittedName>
</protein>
<gene>
    <name evidence="2" type="ORF">V5S96_11025</name>
</gene>
<reference evidence="2 3" key="1">
    <citation type="submission" date="2024-02" db="EMBL/GenBank/DDBJ databases">
        <title>Whole genome sequencing and characterization of Corynebacterium isolated from the ocular surface of dry eye disease sufferers.</title>
        <authorList>
            <person name="Naqvi M."/>
        </authorList>
    </citation>
    <scope>NUCLEOTIDE SEQUENCE [LARGE SCALE GENOMIC DNA]</scope>
    <source>
        <strain evidence="2 3">PCRF</strain>
    </source>
</reference>
<evidence type="ECO:0000313" key="2">
    <source>
        <dbReference type="EMBL" id="MEJ4100883.1"/>
    </source>
</evidence>
<accession>A0ABU8P0S8</accession>
<name>A0ABU8P0S8_9CORY</name>
<evidence type="ECO:0000313" key="3">
    <source>
        <dbReference type="Proteomes" id="UP001359781"/>
    </source>
</evidence>
<dbReference type="RefSeq" id="WP_337891016.1">
    <property type="nucleotide sequence ID" value="NZ_JBAHVI010000012.1"/>
</dbReference>
<proteinExistence type="predicted"/>
<comment type="caution">
    <text evidence="2">The sequence shown here is derived from an EMBL/GenBank/DDBJ whole genome shotgun (WGS) entry which is preliminary data.</text>
</comment>
<keyword evidence="1" id="KW-0812">Transmembrane</keyword>
<keyword evidence="1" id="KW-1133">Transmembrane helix</keyword>
<dbReference type="EMBL" id="JBAHVJ010000013">
    <property type="protein sequence ID" value="MEJ4100883.1"/>
    <property type="molecule type" value="Genomic_DNA"/>
</dbReference>
<sequence length="215" mass="23598">MEWWSIAFGLTGAITGLGGLLLAQLAHRESKKANRIAKGALTEATEANRIAVDANKLAKDANTISGRALKVAGEDFEYQWGFRVENDGRFFIFNNSPHDALNLTIYATAETTGEPIAPGIWICRNTPRVTFGKQFPFNAESIYPQLLTKTRAQRPNTVNFLGPHPIHDGRIPVKFDIVAVLQWATPGGRECGDVIKHSLSCREGQSGNIVFTMDS</sequence>
<keyword evidence="1" id="KW-0472">Membrane</keyword>
<evidence type="ECO:0000256" key="1">
    <source>
        <dbReference type="SAM" id="Phobius"/>
    </source>
</evidence>
<organism evidence="2 3">
    <name type="scientific">Corynebacterium mastitidis</name>
    <dbReference type="NCBI Taxonomy" id="161890"/>
    <lineage>
        <taxon>Bacteria</taxon>
        <taxon>Bacillati</taxon>
        <taxon>Actinomycetota</taxon>
        <taxon>Actinomycetes</taxon>
        <taxon>Mycobacteriales</taxon>
        <taxon>Corynebacteriaceae</taxon>
        <taxon>Corynebacterium</taxon>
    </lineage>
</organism>
<feature type="transmembrane region" description="Helical" evidence="1">
    <location>
        <begin position="6"/>
        <end position="26"/>
    </location>
</feature>
<keyword evidence="3" id="KW-1185">Reference proteome</keyword>
<dbReference type="Proteomes" id="UP001359781">
    <property type="component" value="Unassembled WGS sequence"/>
</dbReference>